<keyword evidence="2" id="KW-1185">Reference proteome</keyword>
<dbReference type="Proteomes" id="UP000031668">
    <property type="component" value="Unassembled WGS sequence"/>
</dbReference>
<dbReference type="EMBL" id="JWZT01000681">
    <property type="protein sequence ID" value="KII73774.1"/>
    <property type="molecule type" value="Genomic_DNA"/>
</dbReference>
<dbReference type="AlphaFoldDB" id="A0A0C2J7J2"/>
<reference evidence="1 2" key="1">
    <citation type="journal article" date="2014" name="Genome Biol. Evol.">
        <title>The genome of the myxosporean Thelohanellus kitauei shows adaptations to nutrient acquisition within its fish host.</title>
        <authorList>
            <person name="Yang Y."/>
            <person name="Xiong J."/>
            <person name="Zhou Z."/>
            <person name="Huo F."/>
            <person name="Miao W."/>
            <person name="Ran C."/>
            <person name="Liu Y."/>
            <person name="Zhang J."/>
            <person name="Feng J."/>
            <person name="Wang M."/>
            <person name="Wang M."/>
            <person name="Wang L."/>
            <person name="Yao B."/>
        </authorList>
    </citation>
    <scope>NUCLEOTIDE SEQUENCE [LARGE SCALE GENOMIC DNA]</scope>
    <source>
        <strain evidence="1">Wuqing</strain>
    </source>
</reference>
<comment type="caution">
    <text evidence="1">The sequence shown here is derived from an EMBL/GenBank/DDBJ whole genome shotgun (WGS) entry which is preliminary data.</text>
</comment>
<accession>A0A0C2J7J2</accession>
<sequence>MQHLPGISRKCPKKRTISINNNKSELTIVLKQRLKWRCMKFVITQIKRCIYGSKGFEINIYFFLLSFRGHNCATIYYQSIRRHFAVQLQLALHRSDGTQNTQPVNP</sequence>
<organism evidence="1 2">
    <name type="scientific">Thelohanellus kitauei</name>
    <name type="common">Myxosporean</name>
    <dbReference type="NCBI Taxonomy" id="669202"/>
    <lineage>
        <taxon>Eukaryota</taxon>
        <taxon>Metazoa</taxon>
        <taxon>Cnidaria</taxon>
        <taxon>Myxozoa</taxon>
        <taxon>Myxosporea</taxon>
        <taxon>Bivalvulida</taxon>
        <taxon>Platysporina</taxon>
        <taxon>Myxobolidae</taxon>
        <taxon>Thelohanellus</taxon>
    </lineage>
</organism>
<protein>
    <submittedName>
        <fullName evidence="1">Uncharacterized protein</fullName>
    </submittedName>
</protein>
<name>A0A0C2J7J2_THEKT</name>
<proteinExistence type="predicted"/>
<evidence type="ECO:0000313" key="2">
    <source>
        <dbReference type="Proteomes" id="UP000031668"/>
    </source>
</evidence>
<gene>
    <name evidence="1" type="ORF">RF11_14191</name>
</gene>
<evidence type="ECO:0000313" key="1">
    <source>
        <dbReference type="EMBL" id="KII73774.1"/>
    </source>
</evidence>